<comment type="caution">
    <text evidence="1">The sequence shown here is derived from an EMBL/GenBank/DDBJ whole genome shotgun (WGS) entry which is preliminary data.</text>
</comment>
<accession>A0ACA9SDV4</accession>
<gene>
    <name evidence="1" type="ORF">RPERSI_LOCUS28834</name>
</gene>
<proteinExistence type="predicted"/>
<feature type="non-terminal residue" evidence="1">
    <location>
        <position position="1"/>
    </location>
</feature>
<organism evidence="1 2">
    <name type="scientific">Racocetra persica</name>
    <dbReference type="NCBI Taxonomy" id="160502"/>
    <lineage>
        <taxon>Eukaryota</taxon>
        <taxon>Fungi</taxon>
        <taxon>Fungi incertae sedis</taxon>
        <taxon>Mucoromycota</taxon>
        <taxon>Glomeromycotina</taxon>
        <taxon>Glomeromycetes</taxon>
        <taxon>Diversisporales</taxon>
        <taxon>Gigasporaceae</taxon>
        <taxon>Racocetra</taxon>
    </lineage>
</organism>
<dbReference type="EMBL" id="CAJVQC010106545">
    <property type="protein sequence ID" value="CAG8833459.1"/>
    <property type="molecule type" value="Genomic_DNA"/>
</dbReference>
<keyword evidence="2" id="KW-1185">Reference proteome</keyword>
<evidence type="ECO:0000313" key="1">
    <source>
        <dbReference type="EMBL" id="CAG8833459.1"/>
    </source>
</evidence>
<name>A0ACA9SDV4_9GLOM</name>
<reference evidence="1" key="1">
    <citation type="submission" date="2021-06" db="EMBL/GenBank/DDBJ databases">
        <authorList>
            <person name="Kallberg Y."/>
            <person name="Tangrot J."/>
            <person name="Rosling A."/>
        </authorList>
    </citation>
    <scope>NUCLEOTIDE SEQUENCE</scope>
    <source>
        <strain evidence="1">MA461A</strain>
    </source>
</reference>
<evidence type="ECO:0000313" key="2">
    <source>
        <dbReference type="Proteomes" id="UP000789920"/>
    </source>
</evidence>
<dbReference type="Proteomes" id="UP000789920">
    <property type="component" value="Unassembled WGS sequence"/>
</dbReference>
<protein>
    <submittedName>
        <fullName evidence="1">15203_t:CDS:1</fullName>
    </submittedName>
</protein>
<sequence>KDSTEKVDKILEAKKKTILPETSQKTEDPLEFYRRTQEEAKKIRAVVHADISKLSAPISKA</sequence>